<dbReference type="InterPro" id="IPR038005">
    <property type="entry name" value="RX-like_CC"/>
</dbReference>
<dbReference type="Gene3D" id="1.10.10.10">
    <property type="entry name" value="Winged helix-like DNA-binding domain superfamily/Winged helix DNA-binding domain"/>
    <property type="match status" value="1"/>
</dbReference>
<dbReference type="GO" id="GO:0098542">
    <property type="term" value="P:defense response to other organism"/>
    <property type="evidence" value="ECO:0007669"/>
    <property type="project" value="TreeGrafter"/>
</dbReference>
<sequence>MDSAIVEHLIDYSLSVLATEASLLWGVRDAIDDIKDELKSMRSFLVDADKKGAGSEGEKTWVANVRDMAYDVEDVIDQFMYHVNSQQIGGRFFRFLHHTIYIPQTFWVRHQIATKLQKINKKIKSIPEVNQRYGVGRIEGTSSKDNQKWVVRHGESSLFLKEDELVGIENKRQILMGWLMDGEPTVISIVGMGGSGKTTLVANTYNNDDVKKHFDCCAWITVSQAYDIEDLLRSMIKEFHESRKEANPTELSSMNYRQLLNTLVKYLEKKIYLLVLDDVWDTNLLDEIKVYLLHWQALGSLMYAKNISQWKEIYNSLKWSLSNNPKLQAVKTILLLSFNDLPYRLKHCFLYCSLFPEDYEIRRKQIMMLWMAEGFVEQVEGSTLEEVAESYLVQLSFRSMLQVVKRNEFGRPKRCKMHDLMRELALSISEKEKFGVVHDGGEEMKEYKARRISIHKTNRELKSFTGMSKIRSLLVFNKSLKTLPSGSKMLRVLDLEDAPIDELPDELFKLFNLRYLSLRGTLVKELPKSIGRLLNLQTLDIRDTQIKALPRGIGKLQKLATSNYIRSMTQLTSISISNVKASDEMDLCDSIQNMRLLRSLSIMVTNEEETLRLDALSSPPPNLQGLSLVGKLEKWNLKIASEEEGGMDFPKVQHIPKIYLLDVIRDVS</sequence>
<dbReference type="SUPFAM" id="SSF52058">
    <property type="entry name" value="L domain-like"/>
    <property type="match status" value="1"/>
</dbReference>
<keyword evidence="3" id="KW-0611">Plant defense</keyword>
<feature type="domain" description="NB-ARC" evidence="4">
    <location>
        <begin position="173"/>
        <end position="292"/>
    </location>
</feature>
<dbReference type="InterPro" id="IPR044974">
    <property type="entry name" value="Disease_R_plants"/>
</dbReference>
<keyword evidence="1" id="KW-0677">Repeat</keyword>
<dbReference type="Pfam" id="PF00931">
    <property type="entry name" value="NB-ARC"/>
    <property type="match status" value="1"/>
</dbReference>
<dbReference type="PRINTS" id="PR00364">
    <property type="entry name" value="DISEASERSIST"/>
</dbReference>
<protein>
    <recommendedName>
        <fullName evidence="9">NB-ARC domain-containing protein</fullName>
    </recommendedName>
</protein>
<gene>
    <name evidence="8" type="ORF">FSB_LOCUS47052</name>
</gene>
<evidence type="ECO:0000313" key="8">
    <source>
        <dbReference type="EMBL" id="SPD19170.1"/>
    </source>
</evidence>
<dbReference type="AlphaFoldDB" id="A0A2N9I562"/>
<evidence type="ECO:0008006" key="9">
    <source>
        <dbReference type="Google" id="ProtNLM"/>
    </source>
</evidence>
<organism evidence="8">
    <name type="scientific">Fagus sylvatica</name>
    <name type="common">Beechnut</name>
    <dbReference type="NCBI Taxonomy" id="28930"/>
    <lineage>
        <taxon>Eukaryota</taxon>
        <taxon>Viridiplantae</taxon>
        <taxon>Streptophyta</taxon>
        <taxon>Embryophyta</taxon>
        <taxon>Tracheophyta</taxon>
        <taxon>Spermatophyta</taxon>
        <taxon>Magnoliopsida</taxon>
        <taxon>eudicotyledons</taxon>
        <taxon>Gunneridae</taxon>
        <taxon>Pentapetalae</taxon>
        <taxon>rosids</taxon>
        <taxon>fabids</taxon>
        <taxon>Fagales</taxon>
        <taxon>Fagaceae</taxon>
        <taxon>Fagus</taxon>
    </lineage>
</organism>
<dbReference type="InterPro" id="IPR058922">
    <property type="entry name" value="WHD_DRP"/>
</dbReference>
<evidence type="ECO:0000256" key="1">
    <source>
        <dbReference type="ARBA" id="ARBA00022737"/>
    </source>
</evidence>
<dbReference type="FunFam" id="3.40.50.300:FF:001091">
    <property type="entry name" value="Probable disease resistance protein At1g61300"/>
    <property type="match status" value="1"/>
</dbReference>
<dbReference type="PANTHER" id="PTHR23155">
    <property type="entry name" value="DISEASE RESISTANCE PROTEIN RP"/>
    <property type="match status" value="1"/>
</dbReference>
<dbReference type="InterPro" id="IPR055414">
    <property type="entry name" value="LRR_R13L4/SHOC2-like"/>
</dbReference>
<dbReference type="InterPro" id="IPR036388">
    <property type="entry name" value="WH-like_DNA-bd_sf"/>
</dbReference>
<dbReference type="InterPro" id="IPR002182">
    <property type="entry name" value="NB-ARC"/>
</dbReference>
<evidence type="ECO:0000259" key="7">
    <source>
        <dbReference type="Pfam" id="PF23598"/>
    </source>
</evidence>
<dbReference type="GO" id="GO:0043531">
    <property type="term" value="F:ADP binding"/>
    <property type="evidence" value="ECO:0007669"/>
    <property type="project" value="InterPro"/>
</dbReference>
<evidence type="ECO:0000256" key="2">
    <source>
        <dbReference type="ARBA" id="ARBA00022741"/>
    </source>
</evidence>
<dbReference type="InterPro" id="IPR041118">
    <property type="entry name" value="Rx_N"/>
</dbReference>
<keyword evidence="2" id="KW-0547">Nucleotide-binding</keyword>
<dbReference type="Pfam" id="PF23598">
    <property type="entry name" value="LRR_14"/>
    <property type="match status" value="1"/>
</dbReference>
<feature type="domain" description="Disease resistance N-terminal" evidence="5">
    <location>
        <begin position="6"/>
        <end position="88"/>
    </location>
</feature>
<dbReference type="EMBL" id="OIVN01004773">
    <property type="protein sequence ID" value="SPD19170.1"/>
    <property type="molecule type" value="Genomic_DNA"/>
</dbReference>
<accession>A0A2N9I562</accession>
<feature type="domain" description="Disease resistance R13L4/SHOC-2-like LRR" evidence="7">
    <location>
        <begin position="469"/>
        <end position="618"/>
    </location>
</feature>
<dbReference type="InterPro" id="IPR032675">
    <property type="entry name" value="LRR_dom_sf"/>
</dbReference>
<dbReference type="Pfam" id="PF18052">
    <property type="entry name" value="Rx_N"/>
    <property type="match status" value="1"/>
</dbReference>
<feature type="domain" description="Disease resistance protein winged helix" evidence="6">
    <location>
        <begin position="354"/>
        <end position="425"/>
    </location>
</feature>
<evidence type="ECO:0000259" key="5">
    <source>
        <dbReference type="Pfam" id="PF18052"/>
    </source>
</evidence>
<dbReference type="Gene3D" id="1.20.5.4130">
    <property type="match status" value="1"/>
</dbReference>
<dbReference type="InterPro" id="IPR027417">
    <property type="entry name" value="P-loop_NTPase"/>
</dbReference>
<proteinExistence type="predicted"/>
<dbReference type="CDD" id="cd14798">
    <property type="entry name" value="RX-CC_like"/>
    <property type="match status" value="1"/>
</dbReference>
<dbReference type="SUPFAM" id="SSF52540">
    <property type="entry name" value="P-loop containing nucleoside triphosphate hydrolases"/>
    <property type="match status" value="1"/>
</dbReference>
<dbReference type="FunFam" id="1.10.10.10:FF:000322">
    <property type="entry name" value="Probable disease resistance protein At1g63360"/>
    <property type="match status" value="1"/>
</dbReference>
<dbReference type="Gene3D" id="3.80.10.10">
    <property type="entry name" value="Ribonuclease Inhibitor"/>
    <property type="match status" value="1"/>
</dbReference>
<evidence type="ECO:0000259" key="4">
    <source>
        <dbReference type="Pfam" id="PF00931"/>
    </source>
</evidence>
<dbReference type="PANTHER" id="PTHR23155:SF1205">
    <property type="entry name" value="DISEASE RESISTANCE PROTEIN RPM1"/>
    <property type="match status" value="1"/>
</dbReference>
<reference evidence="8" key="1">
    <citation type="submission" date="2018-02" db="EMBL/GenBank/DDBJ databases">
        <authorList>
            <person name="Cohen D.B."/>
            <person name="Kent A.D."/>
        </authorList>
    </citation>
    <scope>NUCLEOTIDE SEQUENCE</scope>
</reference>
<evidence type="ECO:0000259" key="6">
    <source>
        <dbReference type="Pfam" id="PF23559"/>
    </source>
</evidence>
<evidence type="ECO:0000256" key="3">
    <source>
        <dbReference type="ARBA" id="ARBA00022821"/>
    </source>
</evidence>
<dbReference type="Pfam" id="PF23559">
    <property type="entry name" value="WHD_DRP"/>
    <property type="match status" value="1"/>
</dbReference>
<name>A0A2N9I562_FAGSY</name>
<dbReference type="Gene3D" id="3.40.50.300">
    <property type="entry name" value="P-loop containing nucleotide triphosphate hydrolases"/>
    <property type="match status" value="1"/>
</dbReference>